<dbReference type="SUPFAM" id="SSF51735">
    <property type="entry name" value="NAD(P)-binding Rossmann-fold domains"/>
    <property type="match status" value="1"/>
</dbReference>
<dbReference type="CDD" id="cd08242">
    <property type="entry name" value="MDR_like"/>
    <property type="match status" value="1"/>
</dbReference>
<feature type="domain" description="Alcohol dehydrogenase-like C-terminal" evidence="4">
    <location>
        <begin position="169"/>
        <end position="291"/>
    </location>
</feature>
<keyword evidence="1" id="KW-0521">NADP</keyword>
<evidence type="ECO:0000256" key="2">
    <source>
        <dbReference type="ARBA" id="ARBA00023002"/>
    </source>
</evidence>
<evidence type="ECO:0000259" key="4">
    <source>
        <dbReference type="Pfam" id="PF00107"/>
    </source>
</evidence>
<dbReference type="Gene3D" id="3.40.50.720">
    <property type="entry name" value="NAD(P)-binding Rossmann-like Domain"/>
    <property type="match status" value="1"/>
</dbReference>
<dbReference type="GO" id="GO:0043168">
    <property type="term" value="F:anion binding"/>
    <property type="evidence" value="ECO:0007669"/>
    <property type="project" value="UniProtKB-ARBA"/>
</dbReference>
<dbReference type="GO" id="GO:0016616">
    <property type="term" value="F:oxidoreductase activity, acting on the CH-OH group of donors, NAD or NADP as acceptor"/>
    <property type="evidence" value="ECO:0007669"/>
    <property type="project" value="UniProtKB-ARBA"/>
</dbReference>
<dbReference type="SUPFAM" id="SSF50129">
    <property type="entry name" value="GroES-like"/>
    <property type="match status" value="1"/>
</dbReference>
<dbReference type="AlphaFoldDB" id="A0A7J3Z858"/>
<reference evidence="6" key="1">
    <citation type="journal article" date="2020" name="mSystems">
        <title>Genome- and Community-Level Interaction Insights into Carbon Utilization and Element Cycling Functions of Hydrothermarchaeota in Hydrothermal Sediment.</title>
        <authorList>
            <person name="Zhou Z."/>
            <person name="Liu Y."/>
            <person name="Xu W."/>
            <person name="Pan J."/>
            <person name="Luo Z.H."/>
            <person name="Li M."/>
        </authorList>
    </citation>
    <scope>NUCLEOTIDE SEQUENCE [LARGE SCALE GENOMIC DNA]</scope>
    <source>
        <strain evidence="6">SpSt-1105</strain>
    </source>
</reference>
<dbReference type="GO" id="GO:0030554">
    <property type="term" value="F:adenyl nucleotide binding"/>
    <property type="evidence" value="ECO:0007669"/>
    <property type="project" value="UniProtKB-ARBA"/>
</dbReference>
<evidence type="ECO:0000259" key="5">
    <source>
        <dbReference type="Pfam" id="PF08240"/>
    </source>
</evidence>
<protein>
    <submittedName>
        <fullName evidence="6">Zinc-binding dehydrogenase</fullName>
    </submittedName>
</protein>
<dbReference type="GO" id="GO:0051262">
    <property type="term" value="P:protein tetramerization"/>
    <property type="evidence" value="ECO:0007669"/>
    <property type="project" value="UniProtKB-ARBA"/>
</dbReference>
<sequence>MKALRLYKPFDARLEDVAEPTPSKGWVLVKTLAVGICGTDKAFYTGSYPLFKSPLVPGHEVVGIVVSSGRLEGVTVVSEINFACGKCYYCRSGLYTHCPYRKTLGIDFDGGFAEFFTAPLHALHVVEGVGLEETVEVEPLAAILNAFEQYPVSPTARVAVIGTGNLAYLAIQVLMLMGLAPVVIARRESQKAMYFKKLGVEVVFKDEVESYIAKNTPEGLGFDVVFEASGSVEGLSTAISITRPRGVIHMKSTPGALFRVDMTRAVVKELRIICTRCGTFKEFKKAVELLKQGAVKPLITSVLTGIESGVKAFEKALERSEVKVVVRL</sequence>
<proteinExistence type="predicted"/>
<keyword evidence="3" id="KW-0119">Carbohydrate metabolism</keyword>
<keyword evidence="2" id="KW-0560">Oxidoreductase</keyword>
<feature type="domain" description="Alcohol dehydrogenase-like N-terminal" evidence="5">
    <location>
        <begin position="24"/>
        <end position="124"/>
    </location>
</feature>
<comment type="caution">
    <text evidence="6">The sequence shown here is derived from an EMBL/GenBank/DDBJ whole genome shotgun (WGS) entry which is preliminary data.</text>
</comment>
<dbReference type="InterPro" id="IPR036291">
    <property type="entry name" value="NAD(P)-bd_dom_sf"/>
</dbReference>
<evidence type="ECO:0000256" key="3">
    <source>
        <dbReference type="ARBA" id="ARBA00023277"/>
    </source>
</evidence>
<dbReference type="InterPro" id="IPR011032">
    <property type="entry name" value="GroES-like_sf"/>
</dbReference>
<accession>A0A7J3Z858</accession>
<gene>
    <name evidence="6" type="ORF">ENM66_06435</name>
</gene>
<dbReference type="InterPro" id="IPR013154">
    <property type="entry name" value="ADH-like_N"/>
</dbReference>
<dbReference type="InterPro" id="IPR013149">
    <property type="entry name" value="ADH-like_C"/>
</dbReference>
<dbReference type="EMBL" id="DRYQ01000089">
    <property type="protein sequence ID" value="HHQ50970.1"/>
    <property type="molecule type" value="Genomic_DNA"/>
</dbReference>
<name>A0A7J3Z858_9CREN</name>
<organism evidence="6">
    <name type="scientific">Ignisphaera aggregans</name>
    <dbReference type="NCBI Taxonomy" id="334771"/>
    <lineage>
        <taxon>Archaea</taxon>
        <taxon>Thermoproteota</taxon>
        <taxon>Thermoprotei</taxon>
        <taxon>Desulfurococcales</taxon>
        <taxon>Desulfurococcaceae</taxon>
        <taxon>Ignisphaera</taxon>
    </lineage>
</organism>
<dbReference type="InterPro" id="IPR050129">
    <property type="entry name" value="Zn_alcohol_dh"/>
</dbReference>
<dbReference type="Gene3D" id="3.90.180.10">
    <property type="entry name" value="Medium-chain alcohol dehydrogenases, catalytic domain"/>
    <property type="match status" value="1"/>
</dbReference>
<evidence type="ECO:0000313" key="6">
    <source>
        <dbReference type="EMBL" id="HHQ50970.1"/>
    </source>
</evidence>
<dbReference type="Pfam" id="PF08240">
    <property type="entry name" value="ADH_N"/>
    <property type="match status" value="1"/>
</dbReference>
<dbReference type="Pfam" id="PF00107">
    <property type="entry name" value="ADH_zinc_N"/>
    <property type="match status" value="1"/>
</dbReference>
<dbReference type="PANTHER" id="PTHR43401:SF2">
    <property type="entry name" value="L-THREONINE 3-DEHYDROGENASE"/>
    <property type="match status" value="1"/>
</dbReference>
<evidence type="ECO:0000256" key="1">
    <source>
        <dbReference type="ARBA" id="ARBA00022857"/>
    </source>
</evidence>
<dbReference type="PANTHER" id="PTHR43401">
    <property type="entry name" value="L-THREONINE 3-DEHYDROGENASE"/>
    <property type="match status" value="1"/>
</dbReference>